<dbReference type="InterPro" id="IPR036412">
    <property type="entry name" value="HAD-like_sf"/>
</dbReference>
<sequence>MARDLLISFDLDYTLMKNPFRQYVFPELQQLLGAHPPFQEKCIRARLKEEHAERLSEGRLASAYHWDEMLEKVTGKLGIPCPVSIQELVQKHAAIGKVWLFSDVLPALEKLKGMNIPMVVASNGFERYQRPVTDCLGITSYFQGYYTPERLSFAKPQPEFFHFRGDRKLIHVGDRLDHDILGANSADAVSVWIYRELPFSWRQIPVWQRKDHPQLVQLLQKKLHQEGSPLQLLDQVIPRYILSSLDEIVWVLQIERGER</sequence>
<dbReference type="AlphaFoldDB" id="A0A1H8AP59"/>
<evidence type="ECO:0000256" key="2">
    <source>
        <dbReference type="ARBA" id="ARBA00022842"/>
    </source>
</evidence>
<evidence type="ECO:0000256" key="1">
    <source>
        <dbReference type="ARBA" id="ARBA00022801"/>
    </source>
</evidence>
<accession>A0A1H8AP59</accession>
<dbReference type="GO" id="GO:0016787">
    <property type="term" value="F:hydrolase activity"/>
    <property type="evidence" value="ECO:0007669"/>
    <property type="project" value="UniProtKB-KW"/>
</dbReference>
<organism evidence="3 4">
    <name type="scientific">Lihuaxuella thermophila</name>
    <dbReference type="NCBI Taxonomy" id="1173111"/>
    <lineage>
        <taxon>Bacteria</taxon>
        <taxon>Bacillati</taxon>
        <taxon>Bacillota</taxon>
        <taxon>Bacilli</taxon>
        <taxon>Bacillales</taxon>
        <taxon>Thermoactinomycetaceae</taxon>
        <taxon>Lihuaxuella</taxon>
    </lineage>
</organism>
<dbReference type="Pfam" id="PF00702">
    <property type="entry name" value="Hydrolase"/>
    <property type="match status" value="1"/>
</dbReference>
<name>A0A1H8AP59_9BACL</name>
<evidence type="ECO:0000313" key="4">
    <source>
        <dbReference type="Proteomes" id="UP000199695"/>
    </source>
</evidence>
<dbReference type="InterPro" id="IPR051400">
    <property type="entry name" value="HAD-like_hydrolase"/>
</dbReference>
<evidence type="ECO:0000313" key="3">
    <source>
        <dbReference type="EMBL" id="SEM71307.1"/>
    </source>
</evidence>
<dbReference type="EMBL" id="FOCQ01000001">
    <property type="protein sequence ID" value="SEM71307.1"/>
    <property type="molecule type" value="Genomic_DNA"/>
</dbReference>
<dbReference type="Gene3D" id="3.40.50.1000">
    <property type="entry name" value="HAD superfamily/HAD-like"/>
    <property type="match status" value="1"/>
</dbReference>
<dbReference type="PANTHER" id="PTHR46470">
    <property type="entry name" value="N-ACYLNEURAMINATE-9-PHOSPHATASE"/>
    <property type="match status" value="1"/>
</dbReference>
<keyword evidence="2" id="KW-0460">Magnesium</keyword>
<gene>
    <name evidence="3" type="ORF">SAMN05444955_101213</name>
</gene>
<dbReference type="SFLD" id="SFLDS00003">
    <property type="entry name" value="Haloacid_Dehalogenase"/>
    <property type="match status" value="1"/>
</dbReference>
<dbReference type="Gene3D" id="1.20.120.710">
    <property type="entry name" value="Haloacid dehalogenase hydrolase-like domain"/>
    <property type="match status" value="1"/>
</dbReference>
<dbReference type="RefSeq" id="WP_170839660.1">
    <property type="nucleotide sequence ID" value="NZ_FOCQ01000001.1"/>
</dbReference>
<reference evidence="3 4" key="1">
    <citation type="submission" date="2016-10" db="EMBL/GenBank/DDBJ databases">
        <authorList>
            <person name="de Groot N.N."/>
        </authorList>
    </citation>
    <scope>NUCLEOTIDE SEQUENCE [LARGE SCALE GENOMIC DNA]</scope>
    <source>
        <strain evidence="3 4">DSM 46701</strain>
    </source>
</reference>
<proteinExistence type="predicted"/>
<keyword evidence="4" id="KW-1185">Reference proteome</keyword>
<dbReference type="STRING" id="1173111.SAMN05444955_101213"/>
<dbReference type="InterPro" id="IPR023214">
    <property type="entry name" value="HAD_sf"/>
</dbReference>
<dbReference type="SUPFAM" id="SSF56784">
    <property type="entry name" value="HAD-like"/>
    <property type="match status" value="1"/>
</dbReference>
<protein>
    <submittedName>
        <fullName evidence="3">FMN phosphatase YigB, HAD superfamily</fullName>
    </submittedName>
</protein>
<keyword evidence="1" id="KW-0378">Hydrolase</keyword>
<dbReference type="SFLD" id="SFLDG01129">
    <property type="entry name" value="C1.5:_HAD__Beta-PGM__Phosphata"/>
    <property type="match status" value="1"/>
</dbReference>
<dbReference type="Proteomes" id="UP000199695">
    <property type="component" value="Unassembled WGS sequence"/>
</dbReference>